<gene>
    <name evidence="2" type="ORF">J2S57_005498</name>
</gene>
<keyword evidence="3" id="KW-1185">Reference proteome</keyword>
<reference evidence="2 3" key="1">
    <citation type="submission" date="2023-07" db="EMBL/GenBank/DDBJ databases">
        <title>Sequencing the genomes of 1000 actinobacteria strains.</title>
        <authorList>
            <person name="Klenk H.-P."/>
        </authorList>
    </citation>
    <scope>NUCLEOTIDE SEQUENCE [LARGE SCALE GENOMIC DNA]</scope>
    <source>
        <strain evidence="2 3">DSM 44388</strain>
    </source>
</reference>
<evidence type="ECO:0000313" key="3">
    <source>
        <dbReference type="Proteomes" id="UP001235712"/>
    </source>
</evidence>
<comment type="caution">
    <text evidence="2">The sequence shown here is derived from an EMBL/GenBank/DDBJ whole genome shotgun (WGS) entry which is preliminary data.</text>
</comment>
<dbReference type="EMBL" id="JAUSQZ010000001">
    <property type="protein sequence ID" value="MDP9829749.1"/>
    <property type="molecule type" value="Genomic_DNA"/>
</dbReference>
<evidence type="ECO:0000259" key="1">
    <source>
        <dbReference type="Pfam" id="PF13577"/>
    </source>
</evidence>
<evidence type="ECO:0000313" key="2">
    <source>
        <dbReference type="EMBL" id="MDP9829749.1"/>
    </source>
</evidence>
<dbReference type="CDD" id="cd00531">
    <property type="entry name" value="NTF2_like"/>
    <property type="match status" value="1"/>
</dbReference>
<dbReference type="SUPFAM" id="SSF54427">
    <property type="entry name" value="NTF2-like"/>
    <property type="match status" value="1"/>
</dbReference>
<dbReference type="Proteomes" id="UP001235712">
    <property type="component" value="Unassembled WGS sequence"/>
</dbReference>
<name>A0ABT9PAP1_9ACTN</name>
<accession>A0ABT9PAP1</accession>
<dbReference type="InterPro" id="IPR032710">
    <property type="entry name" value="NTF2-like_dom_sf"/>
</dbReference>
<dbReference type="Pfam" id="PF13577">
    <property type="entry name" value="SnoaL_4"/>
    <property type="match status" value="1"/>
</dbReference>
<feature type="domain" description="SnoaL-like" evidence="1">
    <location>
        <begin position="3"/>
        <end position="122"/>
    </location>
</feature>
<organism evidence="2 3">
    <name type="scientific">Kineosporia succinea</name>
    <dbReference type="NCBI Taxonomy" id="84632"/>
    <lineage>
        <taxon>Bacteria</taxon>
        <taxon>Bacillati</taxon>
        <taxon>Actinomycetota</taxon>
        <taxon>Actinomycetes</taxon>
        <taxon>Kineosporiales</taxon>
        <taxon>Kineosporiaceae</taxon>
        <taxon>Kineosporia</taxon>
    </lineage>
</organism>
<dbReference type="Gene3D" id="3.10.450.50">
    <property type="match status" value="1"/>
</dbReference>
<protein>
    <submittedName>
        <fullName evidence="2">Ketosteroid isomerase-like protein</fullName>
    </submittedName>
</protein>
<proteinExistence type="predicted"/>
<dbReference type="InterPro" id="IPR037401">
    <property type="entry name" value="SnoaL-like"/>
</dbReference>
<sequence>MNTDDRWAITETLALAGHVVDSGDLDRLSAVFASDVVYDMSAVGAGMPVITGTEAVRQGALRMGANGPVAHHVTNVVVVREDGAQAEVDSKGLLLMPDGTVQSVVHHDVLRRGDDGWRIARRVIVPQRAALGALAS</sequence>
<dbReference type="RefSeq" id="WP_307248221.1">
    <property type="nucleotide sequence ID" value="NZ_JAUSQZ010000001.1"/>
</dbReference>